<sequence length="43" mass="5116">MINEEYIWYEMVKAHEAVGVARLILILLSTWKYICITMQAKRS</sequence>
<dbReference type="AlphaFoldDB" id="A0A1I9G7T2"/>
<dbReference type="EMBL" id="LN856909">
    <property type="protein sequence ID" value="CDQ05169.1"/>
    <property type="molecule type" value="Genomic_DNA"/>
</dbReference>
<name>A0A1I9G7T2_BRUMA</name>
<evidence type="ECO:0000256" key="1">
    <source>
        <dbReference type="SAM" id="Phobius"/>
    </source>
</evidence>
<keyword evidence="1" id="KW-1133">Transmembrane helix</keyword>
<protein>
    <submittedName>
        <fullName evidence="2">Bm13413</fullName>
    </submittedName>
</protein>
<proteinExistence type="predicted"/>
<reference evidence="2" key="2">
    <citation type="submission" date="2012-12" db="EMBL/GenBank/DDBJ databases">
        <authorList>
            <consortium name="WormBase Consortium"/>
            <person name="Ghedin E."/>
            <person name="Paulini M."/>
        </authorList>
    </citation>
    <scope>NUCLEOTIDE SEQUENCE</scope>
    <source>
        <strain evidence="2">FR3</strain>
    </source>
</reference>
<evidence type="ECO:0000313" key="2">
    <source>
        <dbReference type="EMBL" id="CDQ05169.1"/>
    </source>
</evidence>
<reference evidence="2" key="1">
    <citation type="journal article" date="2007" name="Science">
        <title>Draft genome of the filarial nematode parasite Brugia malayi.</title>
        <authorList>
            <person name="Ghedin E."/>
            <person name="Wang S."/>
            <person name="Spiro D."/>
            <person name="Caler E."/>
            <person name="Zhao Q."/>
            <person name="Crabtree J."/>
            <person name="Allen J.E."/>
            <person name="Delcher A.L."/>
            <person name="Guiliano D.B."/>
            <person name="Miranda-Saavedra D."/>
            <person name="Angiuoli S.V."/>
            <person name="Creasy T."/>
            <person name="Amedeo P."/>
            <person name="Haas B."/>
            <person name="El-Sayed N.M."/>
            <person name="Wortman J.R."/>
            <person name="Feldblyum T."/>
            <person name="Tallon L."/>
            <person name="Schatz M."/>
            <person name="Shumway M."/>
            <person name="Koo H."/>
            <person name="Salzberg S.L."/>
            <person name="Schobel S."/>
            <person name="Pertea M."/>
            <person name="Pop M."/>
            <person name="White O."/>
            <person name="Barton G.J."/>
            <person name="Carlow C.K."/>
            <person name="Crawford M.J."/>
            <person name="Daub J."/>
            <person name="Dimmic M.W."/>
            <person name="Estes C.F."/>
            <person name="Foster J.M."/>
            <person name="Ganatra M."/>
            <person name="Gregory W.F."/>
            <person name="Johnson N.M."/>
            <person name="Jin J."/>
            <person name="Komuniecki R."/>
            <person name="Korf I."/>
            <person name="Kumar S."/>
            <person name="Laney S."/>
            <person name="Li B.W."/>
            <person name="Li W."/>
            <person name="Lindblom T.H."/>
            <person name="Lustigman S."/>
            <person name="Ma D."/>
            <person name="Maina C.V."/>
            <person name="Martin D.M."/>
            <person name="McCarter J.P."/>
            <person name="McReynolds L."/>
            <person name="Mitreva M."/>
            <person name="Nutman T.B."/>
            <person name="Parkinson J."/>
            <person name="Peregrin-Alvarez J.M."/>
            <person name="Poole C."/>
            <person name="Ren Q."/>
            <person name="Saunders L."/>
            <person name="Sluder A.E."/>
            <person name="Smith K."/>
            <person name="Stanke M."/>
            <person name="Unnasch T.R."/>
            <person name="Ware J."/>
            <person name="Wei A.D."/>
            <person name="Weil G."/>
            <person name="Williams D.J."/>
            <person name="Zhang Y."/>
            <person name="Williams S.A."/>
            <person name="Fraser-Liggett C."/>
            <person name="Slatko B."/>
            <person name="Blaxter M.L."/>
            <person name="Scott A.L."/>
        </authorList>
    </citation>
    <scope>NUCLEOTIDE SEQUENCE</scope>
    <source>
        <strain evidence="2">FR3</strain>
    </source>
</reference>
<feature type="transmembrane region" description="Helical" evidence="1">
    <location>
        <begin position="20"/>
        <end position="40"/>
    </location>
</feature>
<accession>A0A1I9G7T2</accession>
<keyword evidence="1" id="KW-0472">Membrane</keyword>
<keyword evidence="1" id="KW-0812">Transmembrane</keyword>
<gene>
    <name evidence="2" type="primary">Bm13413</name>
    <name evidence="2" type="ORF">BM_Bm13413</name>
</gene>
<organism evidence="2">
    <name type="scientific">Brugia malayi</name>
    <name type="common">Filarial nematode worm</name>
    <dbReference type="NCBI Taxonomy" id="6279"/>
    <lineage>
        <taxon>Eukaryota</taxon>
        <taxon>Metazoa</taxon>
        <taxon>Ecdysozoa</taxon>
        <taxon>Nematoda</taxon>
        <taxon>Chromadorea</taxon>
        <taxon>Rhabditida</taxon>
        <taxon>Spirurina</taxon>
        <taxon>Spiruromorpha</taxon>
        <taxon>Filarioidea</taxon>
        <taxon>Onchocercidae</taxon>
        <taxon>Brugia</taxon>
    </lineage>
</organism>